<evidence type="ECO:0000256" key="4">
    <source>
        <dbReference type="ARBA" id="ARBA00023004"/>
    </source>
</evidence>
<keyword evidence="2" id="KW-0949">S-adenosyl-L-methionine</keyword>
<dbReference type="InterPro" id="IPR006158">
    <property type="entry name" value="Cobalamin-bd"/>
</dbReference>
<keyword evidence="4" id="KW-0408">Iron</keyword>
<dbReference type="GO" id="GO:0051536">
    <property type="term" value="F:iron-sulfur cluster binding"/>
    <property type="evidence" value="ECO:0007669"/>
    <property type="project" value="UniProtKB-KW"/>
</dbReference>
<dbReference type="PANTHER" id="PTHR43409">
    <property type="entry name" value="ANAEROBIC MAGNESIUM-PROTOPORPHYRIN IX MONOMETHYL ESTER CYCLASE-RELATED"/>
    <property type="match status" value="1"/>
</dbReference>
<proteinExistence type="predicted"/>
<keyword evidence="3" id="KW-0479">Metal-binding</keyword>
<comment type="caution">
    <text evidence="7">The sequence shown here is derived from an EMBL/GenBank/DDBJ whole genome shotgun (WGS) entry which is preliminary data.</text>
</comment>
<dbReference type="CDD" id="cd02068">
    <property type="entry name" value="radical_SAM_B12_BD"/>
    <property type="match status" value="1"/>
</dbReference>
<dbReference type="GO" id="GO:0046872">
    <property type="term" value="F:metal ion binding"/>
    <property type="evidence" value="ECO:0007669"/>
    <property type="project" value="UniProtKB-KW"/>
</dbReference>
<dbReference type="GO" id="GO:0031419">
    <property type="term" value="F:cobalamin binding"/>
    <property type="evidence" value="ECO:0007669"/>
    <property type="project" value="InterPro"/>
</dbReference>
<dbReference type="AlphaFoldDB" id="X1MV06"/>
<name>X1MV06_9ZZZZ</name>
<dbReference type="Gene3D" id="3.40.50.280">
    <property type="entry name" value="Cobalamin-binding domain"/>
    <property type="match status" value="1"/>
</dbReference>
<reference evidence="7" key="1">
    <citation type="journal article" date="2014" name="Front. Microbiol.">
        <title>High frequency of phylogenetically diverse reductive dehalogenase-homologous genes in deep subseafloor sedimentary metagenomes.</title>
        <authorList>
            <person name="Kawai M."/>
            <person name="Futagami T."/>
            <person name="Toyoda A."/>
            <person name="Takaki Y."/>
            <person name="Nishi S."/>
            <person name="Hori S."/>
            <person name="Arai W."/>
            <person name="Tsubouchi T."/>
            <person name="Morono Y."/>
            <person name="Uchiyama I."/>
            <person name="Ito T."/>
            <person name="Fujiyama A."/>
            <person name="Inagaki F."/>
            <person name="Takami H."/>
        </authorList>
    </citation>
    <scope>NUCLEOTIDE SEQUENCE</scope>
    <source>
        <strain evidence="7">Expedition CK06-06</strain>
    </source>
</reference>
<keyword evidence="5" id="KW-0411">Iron-sulfur</keyword>
<gene>
    <name evidence="7" type="ORF">S06H3_24188</name>
</gene>
<dbReference type="Pfam" id="PF02310">
    <property type="entry name" value="B12-binding"/>
    <property type="match status" value="1"/>
</dbReference>
<dbReference type="PANTHER" id="PTHR43409:SF16">
    <property type="entry name" value="SLR0320 PROTEIN"/>
    <property type="match status" value="1"/>
</dbReference>
<sequence>MKILLVNPSQRGVYGKLNAPAYPPLGLSYIGAVLEDANHEVKIIDMDTDKISKEKFLKIIKNYEVIGITATTPVFKEAEKLFKLIKENTNAITILGGVHATIAPKECVKSYFLYGFFLLY</sequence>
<dbReference type="InterPro" id="IPR051198">
    <property type="entry name" value="BchE-like"/>
</dbReference>
<dbReference type="EMBL" id="BARV01013370">
    <property type="protein sequence ID" value="GAI21871.1"/>
    <property type="molecule type" value="Genomic_DNA"/>
</dbReference>
<protein>
    <recommendedName>
        <fullName evidence="6">B12-binding domain-containing protein</fullName>
    </recommendedName>
</protein>
<dbReference type="PROSITE" id="PS51332">
    <property type="entry name" value="B12_BINDING"/>
    <property type="match status" value="1"/>
</dbReference>
<evidence type="ECO:0000256" key="1">
    <source>
        <dbReference type="ARBA" id="ARBA00001966"/>
    </source>
</evidence>
<dbReference type="GO" id="GO:0005829">
    <property type="term" value="C:cytosol"/>
    <property type="evidence" value="ECO:0007669"/>
    <property type="project" value="TreeGrafter"/>
</dbReference>
<evidence type="ECO:0000259" key="6">
    <source>
        <dbReference type="PROSITE" id="PS51332"/>
    </source>
</evidence>
<evidence type="ECO:0000256" key="5">
    <source>
        <dbReference type="ARBA" id="ARBA00023014"/>
    </source>
</evidence>
<evidence type="ECO:0000313" key="7">
    <source>
        <dbReference type="EMBL" id="GAI21871.1"/>
    </source>
</evidence>
<comment type="cofactor">
    <cofactor evidence="1">
        <name>[4Fe-4S] cluster</name>
        <dbReference type="ChEBI" id="CHEBI:49883"/>
    </cofactor>
</comment>
<organism evidence="7">
    <name type="scientific">marine sediment metagenome</name>
    <dbReference type="NCBI Taxonomy" id="412755"/>
    <lineage>
        <taxon>unclassified sequences</taxon>
        <taxon>metagenomes</taxon>
        <taxon>ecological metagenomes</taxon>
    </lineage>
</organism>
<accession>X1MV06</accession>
<evidence type="ECO:0000256" key="3">
    <source>
        <dbReference type="ARBA" id="ARBA00022723"/>
    </source>
</evidence>
<evidence type="ECO:0000256" key="2">
    <source>
        <dbReference type="ARBA" id="ARBA00022691"/>
    </source>
</evidence>
<feature type="domain" description="B12-binding" evidence="6">
    <location>
        <begin position="9"/>
        <end position="120"/>
    </location>
</feature>